<evidence type="ECO:0000313" key="3">
    <source>
        <dbReference type="EMBL" id="QAR32637.1"/>
    </source>
</evidence>
<keyword evidence="2" id="KW-0732">Signal</keyword>
<keyword evidence="4" id="KW-1185">Reference proteome</keyword>
<dbReference type="AlphaFoldDB" id="A0A410JWP6"/>
<dbReference type="SUPFAM" id="SSF53850">
    <property type="entry name" value="Periplasmic binding protein-like II"/>
    <property type="match status" value="1"/>
</dbReference>
<dbReference type="NCBIfam" id="TIGR01098">
    <property type="entry name" value="3A0109s03R"/>
    <property type="match status" value="1"/>
</dbReference>
<gene>
    <name evidence="3" type="primary">phnD</name>
    <name evidence="3" type="ORF">EP073_04200</name>
</gene>
<comment type="similarity">
    <text evidence="1">Belongs to the phosphate/phosphite/phosphonate binding protein family.</text>
</comment>
<dbReference type="EMBL" id="CP035108">
    <property type="protein sequence ID" value="QAR32637.1"/>
    <property type="molecule type" value="Genomic_DNA"/>
</dbReference>
<dbReference type="InterPro" id="IPR005770">
    <property type="entry name" value="PhnD"/>
</dbReference>
<dbReference type="KEGG" id="gtl:EP073_04200"/>
<dbReference type="PANTHER" id="PTHR35841:SF1">
    <property type="entry name" value="PHOSPHONATES-BINDING PERIPLASMIC PROTEIN"/>
    <property type="match status" value="1"/>
</dbReference>
<protein>
    <submittedName>
        <fullName evidence="3">Phosphate/phosphite/phosphonate ABC transporter substrate-binding protein</fullName>
    </submittedName>
</protein>
<evidence type="ECO:0000313" key="4">
    <source>
        <dbReference type="Proteomes" id="UP000287502"/>
    </source>
</evidence>
<dbReference type="GO" id="GO:0055085">
    <property type="term" value="P:transmembrane transport"/>
    <property type="evidence" value="ECO:0007669"/>
    <property type="project" value="InterPro"/>
</dbReference>
<accession>A0A410JWP6</accession>
<organism evidence="3 4">
    <name type="scientific">Geovibrio thiophilus</name>
    <dbReference type="NCBI Taxonomy" id="139438"/>
    <lineage>
        <taxon>Bacteria</taxon>
        <taxon>Pseudomonadati</taxon>
        <taxon>Deferribacterota</taxon>
        <taxon>Deferribacteres</taxon>
        <taxon>Deferribacterales</taxon>
        <taxon>Geovibrionaceae</taxon>
        <taxon>Geovibrio</taxon>
    </lineage>
</organism>
<dbReference type="Proteomes" id="UP000287502">
    <property type="component" value="Chromosome"/>
</dbReference>
<dbReference type="GO" id="GO:0043190">
    <property type="term" value="C:ATP-binding cassette (ABC) transporter complex"/>
    <property type="evidence" value="ECO:0007669"/>
    <property type="project" value="InterPro"/>
</dbReference>
<evidence type="ECO:0000256" key="1">
    <source>
        <dbReference type="ARBA" id="ARBA00007162"/>
    </source>
</evidence>
<proteinExistence type="inferred from homology"/>
<dbReference type="OrthoDB" id="9781943at2"/>
<evidence type="ECO:0000256" key="2">
    <source>
        <dbReference type="ARBA" id="ARBA00022729"/>
    </source>
</evidence>
<reference evidence="3 4" key="1">
    <citation type="submission" date="2019-01" db="EMBL/GenBank/DDBJ databases">
        <title>Geovibrio thiophilus DSM 11263, complete genome.</title>
        <authorList>
            <person name="Spring S."/>
            <person name="Bunk B."/>
            <person name="Sproer C."/>
        </authorList>
    </citation>
    <scope>NUCLEOTIDE SEQUENCE [LARGE SCALE GENOMIC DNA]</scope>
    <source>
        <strain evidence="3 4">DSM 11263</strain>
    </source>
</reference>
<dbReference type="CDD" id="cd13571">
    <property type="entry name" value="PBP2_PnhD_1"/>
    <property type="match status" value="1"/>
</dbReference>
<dbReference type="Gene3D" id="3.40.190.10">
    <property type="entry name" value="Periplasmic binding protein-like II"/>
    <property type="match status" value="2"/>
</dbReference>
<dbReference type="PANTHER" id="PTHR35841">
    <property type="entry name" value="PHOSPHONATES-BINDING PERIPLASMIC PROTEIN"/>
    <property type="match status" value="1"/>
</dbReference>
<sequence length="300" mass="33474">MKKNIFRPDTGEESMKSSAILFCLSVFLFWSTSARAQEKETIHFGVASVISPGESYSQYSALSEYLGKKLNMKVAFFQKDSYAKMNSMIREGEVDVATVCTGALLDLNEKDYKVLAIPVVRGKSSYHSYIIVSEKSGIKSVDGLKGQTFAFTDSLSNSGALYPTYLITKNTNQSPERYFSKVYYTGNHDKSIFLVNSGVVAGAAVDSLIFEYFREKYPEKVANIRIIDTSPEFLAPPIVASGKVNDTLFKKMQSILVNMHKDDEGRRILGGILVDRLIPPDSHSLDSMIEMKKFLDAHSR</sequence>
<dbReference type="Pfam" id="PF12974">
    <property type="entry name" value="Phosphonate-bd"/>
    <property type="match status" value="1"/>
</dbReference>
<name>A0A410JWP6_9BACT</name>